<protein>
    <submittedName>
        <fullName evidence="1">Uncharacterized protein</fullName>
    </submittedName>
</protein>
<gene>
    <name evidence="1" type="ORF">F0L46_04880</name>
</gene>
<dbReference type="OrthoDB" id="8020123at2"/>
<comment type="caution">
    <text evidence="1">The sequence shown here is derived from an EMBL/GenBank/DDBJ whole genome shotgun (WGS) entry which is preliminary data.</text>
</comment>
<dbReference type="Proteomes" id="UP000323142">
    <property type="component" value="Unassembled WGS sequence"/>
</dbReference>
<evidence type="ECO:0000313" key="2">
    <source>
        <dbReference type="Proteomes" id="UP000323142"/>
    </source>
</evidence>
<reference evidence="1 2" key="2">
    <citation type="submission" date="2019-09" db="EMBL/GenBank/DDBJ databases">
        <authorList>
            <person name="Jin C."/>
        </authorList>
    </citation>
    <scope>NUCLEOTIDE SEQUENCE [LARGE SCALE GENOMIC DNA]</scope>
    <source>
        <strain evidence="1 2">BN140002</strain>
    </source>
</reference>
<organism evidence="1 2">
    <name type="scientific">Salinarimonas soli</name>
    <dbReference type="NCBI Taxonomy" id="1638099"/>
    <lineage>
        <taxon>Bacteria</taxon>
        <taxon>Pseudomonadati</taxon>
        <taxon>Pseudomonadota</taxon>
        <taxon>Alphaproteobacteria</taxon>
        <taxon>Hyphomicrobiales</taxon>
        <taxon>Salinarimonadaceae</taxon>
        <taxon>Salinarimonas</taxon>
    </lineage>
</organism>
<proteinExistence type="predicted"/>
<dbReference type="AlphaFoldDB" id="A0A5B2VQ26"/>
<evidence type="ECO:0000313" key="1">
    <source>
        <dbReference type="EMBL" id="KAA2241135.1"/>
    </source>
</evidence>
<reference evidence="1 2" key="1">
    <citation type="submission" date="2019-09" db="EMBL/GenBank/DDBJ databases">
        <title>Salinarimonas rosea gen. nov., sp. nov., a new member of the a-2 subgroup of the Proteobacteria.</title>
        <authorList>
            <person name="Liu J."/>
        </authorList>
    </citation>
    <scope>NUCLEOTIDE SEQUENCE [LARGE SCALE GENOMIC DNA]</scope>
    <source>
        <strain evidence="1 2">BN140002</strain>
    </source>
</reference>
<dbReference type="EMBL" id="VUOA01000009">
    <property type="protein sequence ID" value="KAA2241135.1"/>
    <property type="molecule type" value="Genomic_DNA"/>
</dbReference>
<keyword evidence="2" id="KW-1185">Reference proteome</keyword>
<name>A0A5B2VQ26_9HYPH</name>
<sequence length="85" mass="9615">METPLYRVKRLAPGSYDLELGDEVIGSVVRSGQDNHARWHAELLASDATRPPPFTEDEHEFRTLEELVEWLGNAELSPRGRGDAR</sequence>
<accession>A0A5B2VQ26</accession>